<dbReference type="Gene3D" id="4.10.240.10">
    <property type="entry name" value="Zn(2)-C6 fungal-type DNA-binding domain"/>
    <property type="match status" value="1"/>
</dbReference>
<dbReference type="SMART" id="SM00066">
    <property type="entry name" value="GAL4"/>
    <property type="match status" value="1"/>
</dbReference>
<feature type="domain" description="Zn(2)-C6 fungal-type" evidence="3">
    <location>
        <begin position="8"/>
        <end position="38"/>
    </location>
</feature>
<reference evidence="4 5" key="1">
    <citation type="journal article" date="2013" name="J. Biotechnol.">
        <title>Establishment and interpretation of the genome sequence of the phytopathogenic fungus Rhizoctonia solani AG1-IB isolate 7/3/14.</title>
        <authorList>
            <person name="Wibberg D.W."/>
            <person name="Jelonek L.J."/>
            <person name="Rupp O.R."/>
            <person name="Hennig M.H."/>
            <person name="Eikmeyer F.E."/>
            <person name="Goesmann A.G."/>
            <person name="Hartmann A.H."/>
            <person name="Borriss R.B."/>
            <person name="Grosch R.G."/>
            <person name="Puehler A.P."/>
            <person name="Schlueter A.S."/>
        </authorList>
    </citation>
    <scope>NUCLEOTIDE SEQUENCE [LARGE SCALE GENOMIC DNA]</scope>
    <source>
        <strain evidence="5">AG1-IB / isolate 7/3/14</strain>
    </source>
</reference>
<dbReference type="SUPFAM" id="SSF57701">
    <property type="entry name" value="Zn2/Cys6 DNA-binding domain"/>
    <property type="match status" value="1"/>
</dbReference>
<comment type="caution">
    <text evidence="4">The sequence shown here is derived from an EMBL/GenBank/DDBJ whole genome shotgun (WGS) entry which is preliminary data.</text>
</comment>
<gene>
    <name evidence="4" type="ORF">BN14_10809</name>
</gene>
<dbReference type="InterPro" id="IPR001138">
    <property type="entry name" value="Zn2Cys6_DnaBD"/>
</dbReference>
<dbReference type="AlphaFoldDB" id="M5CGT3"/>
<dbReference type="GO" id="GO:0000981">
    <property type="term" value="F:DNA-binding transcription factor activity, RNA polymerase II-specific"/>
    <property type="evidence" value="ECO:0007669"/>
    <property type="project" value="InterPro"/>
</dbReference>
<sequence>MSQRSITGCSTCKAKRRKCDETKPSCLRCTRGGAECVYEYIQHTGKGKKRTKPANIAEQFIFVSPASNSGTSASQVALSDPGRVPLLDSPAVRATLSQPTVPQQPVSPQLLTSGQASLLDALFSLAEPSHTSAGPVLSSVRGLTDPDLDLDSSCVTEPNPPGSSALIYNSGAHEFDDSEDIEGIGRIMCGIPLALDRTIESNSLPFVLQWHAQWIPLTYFDPKIVIYQTKETIISQFSESLASRFRLVLFSELMRTMVKHRILDEGGKRILQLLAGEVQRNVANYQMQKWPMDEREREHANRALDHVMDLAAIQITAAPLACTLRLLRTAAPVFLSACPPPHPPHAASIMLGTRINLKNFLVADVISGITTGLPLSCRMVVQECWREAALIYFYMVLHGAHALDPRVEQAQKRFMKLVNGVSPGRNPDTFLMMPMIMAGVSATKPAHQRTIKSRILGLPEFTNSNTGGNDSVRILDDIWARTSAESRPARWEDIREACMRVTGV</sequence>
<dbReference type="GO" id="GO:0008270">
    <property type="term" value="F:zinc ion binding"/>
    <property type="evidence" value="ECO:0007669"/>
    <property type="project" value="InterPro"/>
</dbReference>
<dbReference type="PROSITE" id="PS50048">
    <property type="entry name" value="ZN2_CY6_FUNGAL_2"/>
    <property type="match status" value="1"/>
</dbReference>
<comment type="subcellular location">
    <subcellularLocation>
        <location evidence="1">Nucleus</location>
    </subcellularLocation>
</comment>
<organism evidence="4 5">
    <name type="scientific">Thanatephorus cucumeris (strain AG1-IB / isolate 7/3/14)</name>
    <name type="common">Lettuce bottom rot fungus</name>
    <name type="synonym">Rhizoctonia solani</name>
    <dbReference type="NCBI Taxonomy" id="1108050"/>
    <lineage>
        <taxon>Eukaryota</taxon>
        <taxon>Fungi</taxon>
        <taxon>Dikarya</taxon>
        <taxon>Basidiomycota</taxon>
        <taxon>Agaricomycotina</taxon>
        <taxon>Agaricomycetes</taxon>
        <taxon>Cantharellales</taxon>
        <taxon>Ceratobasidiaceae</taxon>
        <taxon>Rhizoctonia</taxon>
        <taxon>Rhizoctonia solani AG-1</taxon>
    </lineage>
</organism>
<dbReference type="Pfam" id="PF00172">
    <property type="entry name" value="Zn_clus"/>
    <property type="match status" value="1"/>
</dbReference>
<accession>M5CGT3</accession>
<protein>
    <recommendedName>
        <fullName evidence="3">Zn(2)-C6 fungal-type domain-containing protein</fullName>
    </recommendedName>
</protein>
<evidence type="ECO:0000256" key="1">
    <source>
        <dbReference type="ARBA" id="ARBA00004123"/>
    </source>
</evidence>
<evidence type="ECO:0000256" key="2">
    <source>
        <dbReference type="ARBA" id="ARBA00023242"/>
    </source>
</evidence>
<evidence type="ECO:0000313" key="5">
    <source>
        <dbReference type="Proteomes" id="UP000012065"/>
    </source>
</evidence>
<dbReference type="PANTHER" id="PTHR37534">
    <property type="entry name" value="TRANSCRIPTIONAL ACTIVATOR PROTEIN UGA3"/>
    <property type="match status" value="1"/>
</dbReference>
<proteinExistence type="predicted"/>
<dbReference type="EMBL" id="CAOJ01016285">
    <property type="protein sequence ID" value="CCO36667.1"/>
    <property type="molecule type" value="Genomic_DNA"/>
</dbReference>
<dbReference type="InterPro" id="IPR021858">
    <property type="entry name" value="Fun_TF"/>
</dbReference>
<dbReference type="CDD" id="cd00067">
    <property type="entry name" value="GAL4"/>
    <property type="match status" value="1"/>
</dbReference>
<keyword evidence="2" id="KW-0539">Nucleus</keyword>
<name>M5CGT3_THACB</name>
<evidence type="ECO:0000313" key="4">
    <source>
        <dbReference type="EMBL" id="CCO36667.1"/>
    </source>
</evidence>
<dbReference type="PANTHER" id="PTHR37534:SF46">
    <property type="entry name" value="ZN(II)2CYS6 TRANSCRIPTION FACTOR (EUROFUNG)"/>
    <property type="match status" value="1"/>
</dbReference>
<dbReference type="HOGENOM" id="CLU_018785_1_0_1"/>
<dbReference type="PROSITE" id="PS00463">
    <property type="entry name" value="ZN2_CY6_FUNGAL_1"/>
    <property type="match status" value="1"/>
</dbReference>
<dbReference type="InterPro" id="IPR036864">
    <property type="entry name" value="Zn2-C6_fun-type_DNA-bd_sf"/>
</dbReference>
<evidence type="ECO:0000259" key="3">
    <source>
        <dbReference type="PROSITE" id="PS50048"/>
    </source>
</evidence>
<dbReference type="GO" id="GO:0005634">
    <property type="term" value="C:nucleus"/>
    <property type="evidence" value="ECO:0007669"/>
    <property type="project" value="UniProtKB-SubCell"/>
</dbReference>
<dbReference type="Proteomes" id="UP000012065">
    <property type="component" value="Unassembled WGS sequence"/>
</dbReference>
<dbReference type="Pfam" id="PF11951">
    <property type="entry name" value="Fungal_trans_2"/>
    <property type="match status" value="1"/>
</dbReference>